<feature type="chain" id="PRO_5045812405" evidence="1">
    <location>
        <begin position="20"/>
        <end position="240"/>
    </location>
</feature>
<dbReference type="InterPro" id="IPR045444">
    <property type="entry name" value="DUF6503"/>
</dbReference>
<protein>
    <submittedName>
        <fullName evidence="2">DUF6503 family protein</fullName>
    </submittedName>
</protein>
<dbReference type="EMBL" id="JBHUOS010000002">
    <property type="protein sequence ID" value="MFD2915109.1"/>
    <property type="molecule type" value="Genomic_DNA"/>
</dbReference>
<dbReference type="RefSeq" id="WP_194508596.1">
    <property type="nucleotide sequence ID" value="NZ_JADILU010000005.1"/>
</dbReference>
<sequence length="240" mass="28234">MKYTSLVILFLFSFQLLPAQELTGKELLEKAITYHDPNNNWSTFNGELFITMETPNNKNRESKIIINLPSEYFYVQAKRDSITTEYTLDKADCSIKLNGLEDISEENIKTYNLNCDRAHMYKNYYTYLYGLPMKLKDEGTVIQDKVERKTFKGKEYLVLSVSYDEGVGSDVWYFYFDPNTFAMEVYQFFKTDEKGELKPDSGEYILLTETKTVNEIKIPKNRAWYYNKDDKYLGTDVLKN</sequence>
<proteinExistence type="predicted"/>
<evidence type="ECO:0000313" key="2">
    <source>
        <dbReference type="EMBL" id="MFD2915109.1"/>
    </source>
</evidence>
<name>A0ABW5ZQ47_9FLAO</name>
<feature type="signal peptide" evidence="1">
    <location>
        <begin position="1"/>
        <end position="19"/>
    </location>
</feature>
<accession>A0ABW5ZQ47</accession>
<comment type="caution">
    <text evidence="2">The sequence shown here is derived from an EMBL/GenBank/DDBJ whole genome shotgun (WGS) entry which is preliminary data.</text>
</comment>
<dbReference type="Pfam" id="PF20113">
    <property type="entry name" value="DUF6503"/>
    <property type="match status" value="1"/>
</dbReference>
<evidence type="ECO:0000313" key="3">
    <source>
        <dbReference type="Proteomes" id="UP001597548"/>
    </source>
</evidence>
<evidence type="ECO:0000256" key="1">
    <source>
        <dbReference type="SAM" id="SignalP"/>
    </source>
</evidence>
<dbReference type="Proteomes" id="UP001597548">
    <property type="component" value="Unassembled WGS sequence"/>
</dbReference>
<organism evidence="2 3">
    <name type="scientific">Psychroserpens luteus</name>
    <dbReference type="NCBI Taxonomy" id="1434066"/>
    <lineage>
        <taxon>Bacteria</taxon>
        <taxon>Pseudomonadati</taxon>
        <taxon>Bacteroidota</taxon>
        <taxon>Flavobacteriia</taxon>
        <taxon>Flavobacteriales</taxon>
        <taxon>Flavobacteriaceae</taxon>
        <taxon>Psychroserpens</taxon>
    </lineage>
</organism>
<reference evidence="3" key="1">
    <citation type="journal article" date="2019" name="Int. J. Syst. Evol. Microbiol.">
        <title>The Global Catalogue of Microorganisms (GCM) 10K type strain sequencing project: providing services to taxonomists for standard genome sequencing and annotation.</title>
        <authorList>
            <consortium name="The Broad Institute Genomics Platform"/>
            <consortium name="The Broad Institute Genome Sequencing Center for Infectious Disease"/>
            <person name="Wu L."/>
            <person name="Ma J."/>
        </authorList>
    </citation>
    <scope>NUCLEOTIDE SEQUENCE [LARGE SCALE GENOMIC DNA]</scope>
    <source>
        <strain evidence="3">KCTC 32514</strain>
    </source>
</reference>
<keyword evidence="3" id="KW-1185">Reference proteome</keyword>
<keyword evidence="1" id="KW-0732">Signal</keyword>
<gene>
    <name evidence="2" type="ORF">ACFS29_05630</name>
</gene>